<feature type="binding site" evidence="14">
    <location>
        <position position="239"/>
    </location>
    <ligand>
        <name>substrate</name>
    </ligand>
</feature>
<comment type="similarity">
    <text evidence="3 15">Belongs to the peptidase S11 family.</text>
</comment>
<reference evidence="18" key="1">
    <citation type="journal article" date="2014" name="Int. J. Syst. Evol. Microbiol.">
        <title>Complete genome sequence of Corynebacterium casei LMG S-19264T (=DSM 44701T), isolated from a smear-ripened cheese.</title>
        <authorList>
            <consortium name="US DOE Joint Genome Institute (JGI-PGF)"/>
            <person name="Walter F."/>
            <person name="Albersmeier A."/>
            <person name="Kalinowski J."/>
            <person name="Ruckert C."/>
        </authorList>
    </citation>
    <scope>NUCLEOTIDE SEQUENCE</scope>
    <source>
        <strain evidence="18">CGMCC 1.15533</strain>
    </source>
</reference>
<reference evidence="18" key="2">
    <citation type="submission" date="2020-09" db="EMBL/GenBank/DDBJ databases">
        <authorList>
            <person name="Sun Q."/>
            <person name="Zhou Y."/>
        </authorList>
    </citation>
    <scope>NUCLEOTIDE SEQUENCE</scope>
    <source>
        <strain evidence="18">CGMCC 1.15533</strain>
    </source>
</reference>
<protein>
    <recommendedName>
        <fullName evidence="4">serine-type D-Ala-D-Ala carboxypeptidase</fullName>
        <ecNumber evidence="4">3.4.16.4</ecNumber>
    </recommendedName>
</protein>
<dbReference type="SMART" id="SM00936">
    <property type="entry name" value="PBP5_C"/>
    <property type="match status" value="1"/>
</dbReference>
<dbReference type="EC" id="3.4.16.4" evidence="4"/>
<dbReference type="NCBIfam" id="NF038273">
    <property type="entry name" value="strep_PBP3"/>
    <property type="match status" value="1"/>
</dbReference>
<feature type="domain" description="Peptidase S11 D-Ala-D-Ala carboxypeptidase A C-terminal" evidence="17">
    <location>
        <begin position="293"/>
        <end position="394"/>
    </location>
</feature>
<dbReference type="InterPro" id="IPR012907">
    <property type="entry name" value="Peptidase_S11_C"/>
</dbReference>
<dbReference type="AlphaFoldDB" id="A0A917A8L0"/>
<dbReference type="Pfam" id="PF07943">
    <property type="entry name" value="PBP5_C"/>
    <property type="match status" value="1"/>
</dbReference>
<comment type="function">
    <text evidence="1">Removes C-terminal D-alanyl residues from sugar-peptide cell wall precursors.</text>
</comment>
<feature type="signal peptide" evidence="16">
    <location>
        <begin position="1"/>
        <end position="22"/>
    </location>
</feature>
<evidence type="ECO:0000256" key="3">
    <source>
        <dbReference type="ARBA" id="ARBA00007164"/>
    </source>
</evidence>
<dbReference type="InterPro" id="IPR012338">
    <property type="entry name" value="Beta-lactam/transpept-like"/>
</dbReference>
<evidence type="ECO:0000256" key="4">
    <source>
        <dbReference type="ARBA" id="ARBA00012448"/>
    </source>
</evidence>
<keyword evidence="19" id="KW-1185">Reference proteome</keyword>
<dbReference type="EMBL" id="BMJN01000014">
    <property type="protein sequence ID" value="GGE30971.1"/>
    <property type="molecule type" value="Genomic_DNA"/>
</dbReference>
<comment type="pathway">
    <text evidence="2">Cell wall biogenesis; peptidoglycan biosynthesis.</text>
</comment>
<evidence type="ECO:0000256" key="14">
    <source>
        <dbReference type="PIRSR" id="PIRSR618044-2"/>
    </source>
</evidence>
<evidence type="ECO:0000256" key="10">
    <source>
        <dbReference type="ARBA" id="ARBA00022984"/>
    </source>
</evidence>
<keyword evidence="9" id="KW-0133">Cell shape</keyword>
<proteinExistence type="inferred from homology"/>
<keyword evidence="5 18" id="KW-0121">Carboxypeptidase</keyword>
<keyword evidence="7 16" id="KW-0732">Signal</keyword>
<dbReference type="PANTHER" id="PTHR21581">
    <property type="entry name" value="D-ALANYL-D-ALANINE CARBOXYPEPTIDASE"/>
    <property type="match status" value="1"/>
</dbReference>
<keyword evidence="10" id="KW-0573">Peptidoglycan synthesis</keyword>
<comment type="caution">
    <text evidence="18">The sequence shown here is derived from an EMBL/GenBank/DDBJ whole genome shotgun (WGS) entry which is preliminary data.</text>
</comment>
<feature type="active site" description="Proton acceptor" evidence="13">
    <location>
        <position position="59"/>
    </location>
</feature>
<keyword evidence="6" id="KW-0645">Protease</keyword>
<sequence>MKKILLLIFCLFLGFLSQPVHAEDFDAAAQHAIAVDAKSGKILYEKNATTSVEVASISKLITAYLVYEAIEDGKITLKTPVDISDYPYELTLNPDISNIPMEARRYTVGELLEAMLISSSNSAAIALAEKLAGSETQFVDVMRQKVESWGITDAKLVNASGLNNEHLDDHIYPKSDKDDENKLSAYDVAIIARNLITDYPEILKITQKPTSTFGGIPIQNSNYMLENMISFRSGVDGLKTGSSEKAGESFVATTVQNGMRIITVVLKATETEENPYVRFTTTSQLMSYIFRNFSAVTLVYKHDTYEDSSIAVMNGKKAHIPAVAQEDLTIIKQNGSQHSPEIHFKPDAKSIKAPIKKGQKLGTLTYSDSELIGQGYLGQQEPSVTMVAEKSIDRPFFLIAWWHDFVAFVNEKL</sequence>
<evidence type="ECO:0000313" key="19">
    <source>
        <dbReference type="Proteomes" id="UP000660801"/>
    </source>
</evidence>
<dbReference type="GO" id="GO:0008360">
    <property type="term" value="P:regulation of cell shape"/>
    <property type="evidence" value="ECO:0007669"/>
    <property type="project" value="UniProtKB-KW"/>
</dbReference>
<evidence type="ECO:0000256" key="6">
    <source>
        <dbReference type="ARBA" id="ARBA00022670"/>
    </source>
</evidence>
<feature type="active site" description="Acyl-ester intermediate" evidence="13">
    <location>
        <position position="56"/>
    </location>
</feature>
<evidence type="ECO:0000256" key="2">
    <source>
        <dbReference type="ARBA" id="ARBA00004752"/>
    </source>
</evidence>
<dbReference type="Gene3D" id="2.60.410.10">
    <property type="entry name" value="D-Ala-D-Ala carboxypeptidase, C-terminal domain"/>
    <property type="match status" value="1"/>
</dbReference>
<organism evidence="18 19">
    <name type="scientific">Streptococcus himalayensis</name>
    <dbReference type="NCBI Taxonomy" id="1888195"/>
    <lineage>
        <taxon>Bacteria</taxon>
        <taxon>Bacillati</taxon>
        <taxon>Bacillota</taxon>
        <taxon>Bacilli</taxon>
        <taxon>Lactobacillales</taxon>
        <taxon>Streptococcaceae</taxon>
        <taxon>Streptococcus</taxon>
    </lineage>
</organism>
<keyword evidence="8" id="KW-0378">Hydrolase</keyword>
<accession>A0A917A8L0</accession>
<dbReference type="GO" id="GO:0009252">
    <property type="term" value="P:peptidoglycan biosynthetic process"/>
    <property type="evidence" value="ECO:0007669"/>
    <property type="project" value="UniProtKB-KW"/>
</dbReference>
<dbReference type="InterPro" id="IPR015956">
    <property type="entry name" value="Peniciliin-bd_prot_C_sf"/>
</dbReference>
<gene>
    <name evidence="18" type="primary">pbp3</name>
    <name evidence="18" type="ORF">GCM10011510_10310</name>
</gene>
<feature type="chain" id="PRO_5037205141" description="serine-type D-Ala-D-Ala carboxypeptidase" evidence="16">
    <location>
        <begin position="23"/>
        <end position="413"/>
    </location>
</feature>
<evidence type="ECO:0000256" key="8">
    <source>
        <dbReference type="ARBA" id="ARBA00022801"/>
    </source>
</evidence>
<evidence type="ECO:0000256" key="15">
    <source>
        <dbReference type="RuleBase" id="RU004016"/>
    </source>
</evidence>
<evidence type="ECO:0000256" key="12">
    <source>
        <dbReference type="ARBA" id="ARBA00034000"/>
    </source>
</evidence>
<evidence type="ECO:0000256" key="1">
    <source>
        <dbReference type="ARBA" id="ARBA00003217"/>
    </source>
</evidence>
<dbReference type="OrthoDB" id="9791132at2"/>
<dbReference type="Proteomes" id="UP000660801">
    <property type="component" value="Unassembled WGS sequence"/>
</dbReference>
<dbReference type="PANTHER" id="PTHR21581:SF11">
    <property type="entry name" value="D-ALANYL-D-ALANINE CARBOXYPEPTIDASE DACA"/>
    <property type="match status" value="1"/>
</dbReference>
<feature type="active site" evidence="13">
    <location>
        <position position="119"/>
    </location>
</feature>
<name>A0A917A8L0_9STRE</name>
<evidence type="ECO:0000256" key="16">
    <source>
        <dbReference type="SAM" id="SignalP"/>
    </source>
</evidence>
<dbReference type="Pfam" id="PF00768">
    <property type="entry name" value="Peptidase_S11"/>
    <property type="match status" value="1"/>
</dbReference>
<dbReference type="GO" id="GO:0071555">
    <property type="term" value="P:cell wall organization"/>
    <property type="evidence" value="ECO:0007669"/>
    <property type="project" value="UniProtKB-KW"/>
</dbReference>
<comment type="catalytic activity">
    <reaction evidence="12">
        <text>Preferential cleavage: (Ac)2-L-Lys-D-Ala-|-D-Ala. Also transpeptidation of peptidyl-alanyl moieties that are N-acyl substituents of D-alanine.</text>
        <dbReference type="EC" id="3.4.16.4"/>
    </reaction>
</comment>
<dbReference type="GO" id="GO:0009002">
    <property type="term" value="F:serine-type D-Ala-D-Ala carboxypeptidase activity"/>
    <property type="evidence" value="ECO:0007669"/>
    <property type="project" value="UniProtKB-EC"/>
</dbReference>
<evidence type="ECO:0000313" key="18">
    <source>
        <dbReference type="EMBL" id="GGE30971.1"/>
    </source>
</evidence>
<dbReference type="GO" id="GO:0006508">
    <property type="term" value="P:proteolysis"/>
    <property type="evidence" value="ECO:0007669"/>
    <property type="project" value="UniProtKB-KW"/>
</dbReference>
<keyword evidence="11" id="KW-0961">Cell wall biogenesis/degradation</keyword>
<evidence type="ECO:0000256" key="7">
    <source>
        <dbReference type="ARBA" id="ARBA00022729"/>
    </source>
</evidence>
<evidence type="ECO:0000256" key="9">
    <source>
        <dbReference type="ARBA" id="ARBA00022960"/>
    </source>
</evidence>
<dbReference type="Gene3D" id="3.40.710.10">
    <property type="entry name" value="DD-peptidase/beta-lactamase superfamily"/>
    <property type="match status" value="1"/>
</dbReference>
<dbReference type="SUPFAM" id="SSF56601">
    <property type="entry name" value="beta-lactamase/transpeptidase-like"/>
    <property type="match status" value="1"/>
</dbReference>
<dbReference type="InterPro" id="IPR037167">
    <property type="entry name" value="Peptidase_S11_C_sf"/>
</dbReference>
<dbReference type="RefSeq" id="WP_068991000.1">
    <property type="nucleotide sequence ID" value="NZ_BMJN01000014.1"/>
</dbReference>
<evidence type="ECO:0000256" key="13">
    <source>
        <dbReference type="PIRSR" id="PIRSR618044-1"/>
    </source>
</evidence>
<dbReference type="InterPro" id="IPR018044">
    <property type="entry name" value="Peptidase_S11"/>
</dbReference>
<evidence type="ECO:0000259" key="17">
    <source>
        <dbReference type="SMART" id="SM00936"/>
    </source>
</evidence>
<evidence type="ECO:0000256" key="5">
    <source>
        <dbReference type="ARBA" id="ARBA00022645"/>
    </source>
</evidence>
<dbReference type="PRINTS" id="PR00725">
    <property type="entry name" value="DADACBPTASE1"/>
</dbReference>
<dbReference type="InterPro" id="IPR001967">
    <property type="entry name" value="Peptidase_S11_N"/>
</dbReference>
<dbReference type="SUPFAM" id="SSF69189">
    <property type="entry name" value="Penicillin-binding protein associated domain"/>
    <property type="match status" value="1"/>
</dbReference>
<evidence type="ECO:0000256" key="11">
    <source>
        <dbReference type="ARBA" id="ARBA00023316"/>
    </source>
</evidence>